<dbReference type="PANTHER" id="PTHR14781">
    <property type="entry name" value="INTRAFLAGELLAR TRANSPORT PROTEIN 56"/>
    <property type="match status" value="1"/>
</dbReference>
<dbReference type="GO" id="GO:0120170">
    <property type="term" value="F:intraciliary transport particle B binding"/>
    <property type="evidence" value="ECO:0007669"/>
    <property type="project" value="TreeGrafter"/>
</dbReference>
<keyword evidence="6" id="KW-1185">Reference proteome</keyword>
<proteinExistence type="inferred from homology"/>
<evidence type="ECO:0000256" key="5">
    <source>
        <dbReference type="ARBA" id="ARBA00023273"/>
    </source>
</evidence>
<evidence type="ECO:0000256" key="2">
    <source>
        <dbReference type="ARBA" id="ARBA00007834"/>
    </source>
</evidence>
<dbReference type="GO" id="GO:0036064">
    <property type="term" value="C:ciliary basal body"/>
    <property type="evidence" value="ECO:0007669"/>
    <property type="project" value="TreeGrafter"/>
</dbReference>
<comment type="subcellular location">
    <subcellularLocation>
        <location evidence="1">Cell projection</location>
        <location evidence="1">Cilium</location>
    </subcellularLocation>
</comment>
<dbReference type="GO" id="GO:0035735">
    <property type="term" value="P:intraciliary transport involved in cilium assembly"/>
    <property type="evidence" value="ECO:0007669"/>
    <property type="project" value="TreeGrafter"/>
</dbReference>
<evidence type="ECO:0000313" key="6">
    <source>
        <dbReference type="Proteomes" id="UP000887563"/>
    </source>
</evidence>
<keyword evidence="5" id="KW-0966">Cell projection</keyword>
<dbReference type="Proteomes" id="UP000887563">
    <property type="component" value="Unplaced"/>
</dbReference>
<dbReference type="AlphaFoldDB" id="A0A914MKH5"/>
<name>A0A914MKH5_MELIC</name>
<dbReference type="GO" id="GO:0030992">
    <property type="term" value="C:intraciliary transport particle B"/>
    <property type="evidence" value="ECO:0007669"/>
    <property type="project" value="TreeGrafter"/>
</dbReference>
<protein>
    <submittedName>
        <fullName evidence="7">Uncharacterized protein</fullName>
    </submittedName>
</protein>
<evidence type="ECO:0000256" key="3">
    <source>
        <dbReference type="ARBA" id="ARBA00022737"/>
    </source>
</evidence>
<evidence type="ECO:0000256" key="4">
    <source>
        <dbReference type="ARBA" id="ARBA00022803"/>
    </source>
</evidence>
<organism evidence="6 7">
    <name type="scientific">Meloidogyne incognita</name>
    <name type="common">Southern root-knot nematode worm</name>
    <name type="synonym">Oxyuris incognita</name>
    <dbReference type="NCBI Taxonomy" id="6306"/>
    <lineage>
        <taxon>Eukaryota</taxon>
        <taxon>Metazoa</taxon>
        <taxon>Ecdysozoa</taxon>
        <taxon>Nematoda</taxon>
        <taxon>Chromadorea</taxon>
        <taxon>Rhabditida</taxon>
        <taxon>Tylenchina</taxon>
        <taxon>Tylenchomorpha</taxon>
        <taxon>Tylenchoidea</taxon>
        <taxon>Meloidogynidae</taxon>
        <taxon>Meloidogyninae</taxon>
        <taxon>Meloidogyne</taxon>
        <taxon>Meloidogyne incognita group</taxon>
    </lineage>
</organism>
<accession>A0A914MKH5</accession>
<keyword evidence="3" id="KW-0677">Repeat</keyword>
<sequence length="308" mass="36082">MGAISLLEHKIKKNEKINSKNNEELMNLKLWLGYCHFHAANYRNAKNIYEQMLGDKHCPNEVYLYLGCSFFFLGLYENAKKVAEKASKCPLQTRLLFHVSHKINDKKSLVSHHGQLKDTTEDQLCLASVHYLRSHYQQAIDIYKKVLAKNKTYLAINVYMALCYYKLDYYDISMEMLQIYLDKFSDSPIAVNLKACNQYRLYNSKAAENELKALKSMSTSELNFAKDIILHNTISFSEFNLWARQRELLGTEGARSLNKIDGATRCREFPKQYTLLKPHCIPQRLYFAMETELYNYFQHSLILYQKLV</sequence>
<dbReference type="SUPFAM" id="SSF48452">
    <property type="entry name" value="TPR-like"/>
    <property type="match status" value="1"/>
</dbReference>
<evidence type="ECO:0000256" key="1">
    <source>
        <dbReference type="ARBA" id="ARBA00004138"/>
    </source>
</evidence>
<keyword evidence="4" id="KW-0802">TPR repeat</keyword>
<evidence type="ECO:0000313" key="7">
    <source>
        <dbReference type="WBParaSite" id="Minc3s01916g27175"/>
    </source>
</evidence>
<dbReference type="GO" id="GO:0035720">
    <property type="term" value="P:intraciliary anterograde transport"/>
    <property type="evidence" value="ECO:0007669"/>
    <property type="project" value="TreeGrafter"/>
</dbReference>
<comment type="similarity">
    <text evidence="2">Belongs to the IFT56 family.</text>
</comment>
<dbReference type="PANTHER" id="PTHR14781:SF0">
    <property type="entry name" value="INTRAFLAGELLAR TRANSPORT PROTEIN 56"/>
    <property type="match status" value="1"/>
</dbReference>
<dbReference type="GO" id="GO:0097546">
    <property type="term" value="C:ciliary base"/>
    <property type="evidence" value="ECO:0007669"/>
    <property type="project" value="TreeGrafter"/>
</dbReference>
<dbReference type="Gene3D" id="1.25.40.10">
    <property type="entry name" value="Tetratricopeptide repeat domain"/>
    <property type="match status" value="2"/>
</dbReference>
<dbReference type="WBParaSite" id="Minc3s01916g27175">
    <property type="protein sequence ID" value="Minc3s01916g27175"/>
    <property type="gene ID" value="Minc3s01916g27175"/>
</dbReference>
<dbReference type="InterPro" id="IPR030511">
    <property type="entry name" value="TTC26"/>
</dbReference>
<reference evidence="7" key="1">
    <citation type="submission" date="2022-11" db="UniProtKB">
        <authorList>
            <consortium name="WormBaseParasite"/>
        </authorList>
    </citation>
    <scope>IDENTIFICATION</scope>
</reference>
<dbReference type="InterPro" id="IPR011990">
    <property type="entry name" value="TPR-like_helical_dom_sf"/>
</dbReference>